<dbReference type="PANTHER" id="PTHR42879:SF6">
    <property type="entry name" value="NADPH-DEPENDENT REDUCTASE BACG"/>
    <property type="match status" value="1"/>
</dbReference>
<proteinExistence type="inferred from homology"/>
<reference evidence="3 4" key="1">
    <citation type="submission" date="2018-12" db="EMBL/GenBank/DDBJ databases">
        <title>The Draft Genome Sequence of the Soil Bacterium Pedobacter tournemirensis R1.</title>
        <authorList>
            <person name="He J."/>
        </authorList>
    </citation>
    <scope>NUCLEOTIDE SEQUENCE [LARGE SCALE GENOMIC DNA]</scope>
    <source>
        <strain evidence="3 4">R1</strain>
    </source>
</reference>
<dbReference type="EMBL" id="RXOC01000013">
    <property type="protein sequence ID" value="RXF67977.1"/>
    <property type="molecule type" value="Genomic_DNA"/>
</dbReference>
<dbReference type="RefSeq" id="WP_128770665.1">
    <property type="nucleotide sequence ID" value="NZ_RXOC01000013.1"/>
</dbReference>
<dbReference type="Proteomes" id="UP000290848">
    <property type="component" value="Unassembled WGS sequence"/>
</dbReference>
<dbReference type="InterPro" id="IPR002347">
    <property type="entry name" value="SDR_fam"/>
</dbReference>
<dbReference type="NCBIfam" id="NF005095">
    <property type="entry name" value="PRK06523.1"/>
    <property type="match status" value="1"/>
</dbReference>
<sequence length="264" mass="28020">MNKEFNYSDELSGKIALVTGGTKGAGRAIAQRLLAAGATVIITARNAPDELNEAMHFIPADLSKPAGAKKVAGEVLTKYGRLDILVNNLGGSETQGGGFAVLSDEDWEMTIQSNLLAPVRLDRQFLPQMLERGQGVIIHIASIQGKLPLYDSTLPYAAAKAGLINYSKGLSNEVSPKGVRVLTVSPGWIMTASSTRMMERIAQSSNVTVEEATKSVMDGLGGIPYGRPAQPEEVAELVGFLVSLRANYLTGTEYVIDGGTIPTI</sequence>
<dbReference type="InterPro" id="IPR050259">
    <property type="entry name" value="SDR"/>
</dbReference>
<evidence type="ECO:0000313" key="4">
    <source>
        <dbReference type="Proteomes" id="UP000290848"/>
    </source>
</evidence>
<dbReference type="Pfam" id="PF00106">
    <property type="entry name" value="adh_short"/>
    <property type="match status" value="1"/>
</dbReference>
<dbReference type="PANTHER" id="PTHR42879">
    <property type="entry name" value="3-OXOACYL-(ACYL-CARRIER-PROTEIN) REDUCTASE"/>
    <property type="match status" value="1"/>
</dbReference>
<evidence type="ECO:0000313" key="3">
    <source>
        <dbReference type="EMBL" id="RXF67977.1"/>
    </source>
</evidence>
<dbReference type="Gene3D" id="3.40.50.720">
    <property type="entry name" value="NAD(P)-binding Rossmann-like Domain"/>
    <property type="match status" value="1"/>
</dbReference>
<dbReference type="FunFam" id="3.40.50.720:FF:000084">
    <property type="entry name" value="Short-chain dehydrogenase reductase"/>
    <property type="match status" value="1"/>
</dbReference>
<dbReference type="PRINTS" id="PR00081">
    <property type="entry name" value="GDHRDH"/>
</dbReference>
<dbReference type="InterPro" id="IPR020904">
    <property type="entry name" value="Sc_DH/Rdtase_CS"/>
</dbReference>
<comment type="similarity">
    <text evidence="1 2">Belongs to the short-chain dehydrogenases/reductases (SDR) family.</text>
</comment>
<gene>
    <name evidence="3" type="ORF">EKH83_17030</name>
</gene>
<evidence type="ECO:0000256" key="2">
    <source>
        <dbReference type="RuleBase" id="RU000363"/>
    </source>
</evidence>
<dbReference type="SUPFAM" id="SSF51735">
    <property type="entry name" value="NAD(P)-binding Rossmann-fold domains"/>
    <property type="match status" value="1"/>
</dbReference>
<dbReference type="InterPro" id="IPR036291">
    <property type="entry name" value="NAD(P)-bd_dom_sf"/>
</dbReference>
<comment type="caution">
    <text evidence="3">The sequence shown here is derived from an EMBL/GenBank/DDBJ whole genome shotgun (WGS) entry which is preliminary data.</text>
</comment>
<dbReference type="GO" id="GO:0032787">
    <property type="term" value="P:monocarboxylic acid metabolic process"/>
    <property type="evidence" value="ECO:0007669"/>
    <property type="project" value="UniProtKB-ARBA"/>
</dbReference>
<evidence type="ECO:0000256" key="1">
    <source>
        <dbReference type="ARBA" id="ARBA00006484"/>
    </source>
</evidence>
<protein>
    <submittedName>
        <fullName evidence="3">SDR family oxidoreductase</fullName>
    </submittedName>
</protein>
<organism evidence="3 4">
    <name type="scientific">Arcticibacter tournemirensis</name>
    <dbReference type="NCBI Taxonomy" id="699437"/>
    <lineage>
        <taxon>Bacteria</taxon>
        <taxon>Pseudomonadati</taxon>
        <taxon>Bacteroidota</taxon>
        <taxon>Sphingobacteriia</taxon>
        <taxon>Sphingobacteriales</taxon>
        <taxon>Sphingobacteriaceae</taxon>
        <taxon>Arcticibacter</taxon>
    </lineage>
</organism>
<name>A0A4Q0M4U0_9SPHI</name>
<dbReference type="AlphaFoldDB" id="A0A4Q0M4U0"/>
<dbReference type="PROSITE" id="PS00061">
    <property type="entry name" value="ADH_SHORT"/>
    <property type="match status" value="1"/>
</dbReference>
<dbReference type="PRINTS" id="PR00080">
    <property type="entry name" value="SDRFAMILY"/>
</dbReference>
<accession>A0A4Q0M4U0</accession>